<dbReference type="OMA" id="MQYPYLI"/>
<dbReference type="InterPro" id="IPR024242">
    <property type="entry name" value="NCE101"/>
</dbReference>
<evidence type="ECO:0000313" key="1">
    <source>
        <dbReference type="EMBL" id="KDN52429.1"/>
    </source>
</evidence>
<dbReference type="Proteomes" id="UP000027361">
    <property type="component" value="Unassembled WGS sequence"/>
</dbReference>
<dbReference type="PANTHER" id="PTHR28011">
    <property type="entry name" value="NON-CLASSICAL EXPORT PROTEIN 1"/>
    <property type="match status" value="1"/>
</dbReference>
<dbReference type="Pfam" id="PF11654">
    <property type="entry name" value="NCE101"/>
    <property type="match status" value="1"/>
</dbReference>
<dbReference type="AlphaFoldDB" id="A0A066WN72"/>
<accession>A0A066WN72</accession>
<sequence>MVRYLIGKYSDPVFGMVTGAFAYYLWEKDPKNAAERPPGRSLHELASRRWQNGQAPLSLAPVTSR</sequence>
<protein>
    <recommendedName>
        <fullName evidence="3">Non-classical export protein 1</fullName>
    </recommendedName>
</protein>
<dbReference type="GO" id="GO:0009306">
    <property type="term" value="P:protein secretion"/>
    <property type="evidence" value="ECO:0007669"/>
    <property type="project" value="InterPro"/>
</dbReference>
<dbReference type="FunCoup" id="A0A066WN72">
    <property type="interactions" value="19"/>
</dbReference>
<gene>
    <name evidence="1" type="ORF">K437DRAFT_266617</name>
</gene>
<dbReference type="GeneID" id="25265872"/>
<dbReference type="InParanoid" id="A0A066WN72"/>
<proteinExistence type="predicted"/>
<organism evidence="1 2">
    <name type="scientific">Tilletiaria anomala (strain ATCC 24038 / CBS 436.72 / UBC 951)</name>
    <dbReference type="NCBI Taxonomy" id="1037660"/>
    <lineage>
        <taxon>Eukaryota</taxon>
        <taxon>Fungi</taxon>
        <taxon>Dikarya</taxon>
        <taxon>Basidiomycota</taxon>
        <taxon>Ustilaginomycotina</taxon>
        <taxon>Exobasidiomycetes</taxon>
        <taxon>Georgefischeriales</taxon>
        <taxon>Tilletiariaceae</taxon>
        <taxon>Tilletiaria</taxon>
    </lineage>
</organism>
<evidence type="ECO:0008006" key="3">
    <source>
        <dbReference type="Google" id="ProtNLM"/>
    </source>
</evidence>
<dbReference type="STRING" id="1037660.A0A066WN72"/>
<dbReference type="OrthoDB" id="2155101at2759"/>
<name>A0A066WN72_TILAU</name>
<dbReference type="EMBL" id="JMSN01000010">
    <property type="protein sequence ID" value="KDN52429.1"/>
    <property type="molecule type" value="Genomic_DNA"/>
</dbReference>
<reference evidence="1 2" key="1">
    <citation type="submission" date="2014-05" db="EMBL/GenBank/DDBJ databases">
        <title>Draft genome sequence of a rare smut relative, Tilletiaria anomala UBC 951.</title>
        <authorList>
            <consortium name="DOE Joint Genome Institute"/>
            <person name="Toome M."/>
            <person name="Kuo A."/>
            <person name="Henrissat B."/>
            <person name="Lipzen A."/>
            <person name="Tritt A."/>
            <person name="Yoshinaga Y."/>
            <person name="Zane M."/>
            <person name="Barry K."/>
            <person name="Grigoriev I.V."/>
            <person name="Spatafora J.W."/>
            <person name="Aimea M.C."/>
        </authorList>
    </citation>
    <scope>NUCLEOTIDE SEQUENCE [LARGE SCALE GENOMIC DNA]</scope>
    <source>
        <strain evidence="1 2">UBC 951</strain>
    </source>
</reference>
<dbReference type="PANTHER" id="PTHR28011:SF1">
    <property type="entry name" value="NON-CLASSICAL EXPORT PROTEIN 1"/>
    <property type="match status" value="1"/>
</dbReference>
<dbReference type="RefSeq" id="XP_013245278.1">
    <property type="nucleotide sequence ID" value="XM_013389824.1"/>
</dbReference>
<evidence type="ECO:0000313" key="2">
    <source>
        <dbReference type="Proteomes" id="UP000027361"/>
    </source>
</evidence>
<dbReference type="HOGENOM" id="CLU_2851310_0_0_1"/>
<keyword evidence="2" id="KW-1185">Reference proteome</keyword>
<comment type="caution">
    <text evidence="1">The sequence shown here is derived from an EMBL/GenBank/DDBJ whole genome shotgun (WGS) entry which is preliminary data.</text>
</comment>